<dbReference type="Proteomes" id="UP001219934">
    <property type="component" value="Unassembled WGS sequence"/>
</dbReference>
<organism evidence="1 2">
    <name type="scientific">Pogonophryne albipinna</name>
    <dbReference type="NCBI Taxonomy" id="1090488"/>
    <lineage>
        <taxon>Eukaryota</taxon>
        <taxon>Metazoa</taxon>
        <taxon>Chordata</taxon>
        <taxon>Craniata</taxon>
        <taxon>Vertebrata</taxon>
        <taxon>Euteleostomi</taxon>
        <taxon>Actinopterygii</taxon>
        <taxon>Neopterygii</taxon>
        <taxon>Teleostei</taxon>
        <taxon>Neoteleostei</taxon>
        <taxon>Acanthomorphata</taxon>
        <taxon>Eupercaria</taxon>
        <taxon>Perciformes</taxon>
        <taxon>Notothenioidei</taxon>
        <taxon>Pogonophryne</taxon>
    </lineage>
</organism>
<accession>A0AAD6AF16</accession>
<proteinExistence type="predicted"/>
<keyword evidence="2" id="KW-1185">Reference proteome</keyword>
<protein>
    <submittedName>
        <fullName evidence="1">Uncharacterized protein</fullName>
    </submittedName>
</protein>
<gene>
    <name evidence="1" type="ORF">JOQ06_000306</name>
</gene>
<dbReference type="AlphaFoldDB" id="A0AAD6AF16"/>
<comment type="caution">
    <text evidence="1">The sequence shown here is derived from an EMBL/GenBank/DDBJ whole genome shotgun (WGS) entry which is preliminary data.</text>
</comment>
<evidence type="ECO:0000313" key="2">
    <source>
        <dbReference type="Proteomes" id="UP001219934"/>
    </source>
</evidence>
<name>A0AAD6AF16_9TELE</name>
<reference evidence="1" key="1">
    <citation type="submission" date="2022-11" db="EMBL/GenBank/DDBJ databases">
        <title>Chromosome-level genome of Pogonophryne albipinna.</title>
        <authorList>
            <person name="Jo E."/>
        </authorList>
    </citation>
    <scope>NUCLEOTIDE SEQUENCE</scope>
    <source>
        <strain evidence="1">SGF0006</strain>
        <tissue evidence="1">Muscle</tissue>
    </source>
</reference>
<evidence type="ECO:0000313" key="1">
    <source>
        <dbReference type="EMBL" id="KAJ4924064.1"/>
    </source>
</evidence>
<sequence length="67" mass="7511">MNPGAFSSSGPLSWAMYLMRKGRTGSGLFEGRTQRQAGVSLKLIRQRVELTQTELTESRVALRRDEP</sequence>
<dbReference type="EMBL" id="JAPTMU010000023">
    <property type="protein sequence ID" value="KAJ4924064.1"/>
    <property type="molecule type" value="Genomic_DNA"/>
</dbReference>